<evidence type="ECO:0000313" key="3">
    <source>
        <dbReference type="Proteomes" id="UP000054018"/>
    </source>
</evidence>
<organism evidence="2 3">
    <name type="scientific">Pisolithus microcarpus 441</name>
    <dbReference type="NCBI Taxonomy" id="765257"/>
    <lineage>
        <taxon>Eukaryota</taxon>
        <taxon>Fungi</taxon>
        <taxon>Dikarya</taxon>
        <taxon>Basidiomycota</taxon>
        <taxon>Agaricomycotina</taxon>
        <taxon>Agaricomycetes</taxon>
        <taxon>Agaricomycetidae</taxon>
        <taxon>Boletales</taxon>
        <taxon>Sclerodermatineae</taxon>
        <taxon>Pisolithaceae</taxon>
        <taxon>Pisolithus</taxon>
    </lineage>
</organism>
<evidence type="ECO:0000313" key="2">
    <source>
        <dbReference type="EMBL" id="KIK25178.1"/>
    </source>
</evidence>
<dbReference type="EMBL" id="KN833710">
    <property type="protein sequence ID" value="KIK25178.1"/>
    <property type="molecule type" value="Genomic_DNA"/>
</dbReference>
<gene>
    <name evidence="2" type="ORF">PISMIDRAFT_677425</name>
</gene>
<keyword evidence="3" id="KW-1185">Reference proteome</keyword>
<feature type="region of interest" description="Disordered" evidence="1">
    <location>
        <begin position="65"/>
        <end position="84"/>
    </location>
</feature>
<dbReference type="Proteomes" id="UP000054018">
    <property type="component" value="Unassembled WGS sequence"/>
</dbReference>
<evidence type="ECO:0000256" key="1">
    <source>
        <dbReference type="SAM" id="MobiDB-lite"/>
    </source>
</evidence>
<reference evidence="2 3" key="1">
    <citation type="submission" date="2014-04" db="EMBL/GenBank/DDBJ databases">
        <authorList>
            <consortium name="DOE Joint Genome Institute"/>
            <person name="Kuo A."/>
            <person name="Kohler A."/>
            <person name="Costa M.D."/>
            <person name="Nagy L.G."/>
            <person name="Floudas D."/>
            <person name="Copeland A."/>
            <person name="Barry K.W."/>
            <person name="Cichocki N."/>
            <person name="Veneault-Fourrey C."/>
            <person name="LaButti K."/>
            <person name="Lindquist E.A."/>
            <person name="Lipzen A."/>
            <person name="Lundell T."/>
            <person name="Morin E."/>
            <person name="Murat C."/>
            <person name="Sun H."/>
            <person name="Tunlid A."/>
            <person name="Henrissat B."/>
            <person name="Grigoriev I.V."/>
            <person name="Hibbett D.S."/>
            <person name="Martin F."/>
            <person name="Nordberg H.P."/>
            <person name="Cantor M.N."/>
            <person name="Hua S.X."/>
        </authorList>
    </citation>
    <scope>NUCLEOTIDE SEQUENCE [LARGE SCALE GENOMIC DNA]</scope>
    <source>
        <strain evidence="2 3">441</strain>
    </source>
</reference>
<proteinExistence type="predicted"/>
<reference evidence="3" key="2">
    <citation type="submission" date="2015-01" db="EMBL/GenBank/DDBJ databases">
        <title>Evolutionary Origins and Diversification of the Mycorrhizal Mutualists.</title>
        <authorList>
            <consortium name="DOE Joint Genome Institute"/>
            <consortium name="Mycorrhizal Genomics Consortium"/>
            <person name="Kohler A."/>
            <person name="Kuo A."/>
            <person name="Nagy L.G."/>
            <person name="Floudas D."/>
            <person name="Copeland A."/>
            <person name="Barry K.W."/>
            <person name="Cichocki N."/>
            <person name="Veneault-Fourrey C."/>
            <person name="LaButti K."/>
            <person name="Lindquist E.A."/>
            <person name="Lipzen A."/>
            <person name="Lundell T."/>
            <person name="Morin E."/>
            <person name="Murat C."/>
            <person name="Riley R."/>
            <person name="Ohm R."/>
            <person name="Sun H."/>
            <person name="Tunlid A."/>
            <person name="Henrissat B."/>
            <person name="Grigoriev I.V."/>
            <person name="Hibbett D.S."/>
            <person name="Martin F."/>
        </authorList>
    </citation>
    <scope>NUCLEOTIDE SEQUENCE [LARGE SCALE GENOMIC DNA]</scope>
    <source>
        <strain evidence="3">441</strain>
    </source>
</reference>
<sequence length="84" mass="9120">MVGSAICSIEAGATQRCDWMGVFANHVQPQFVEFRQGDMALNYHELPPHSDLTQFAALLGDNISETPQVSGTSGHRAIGTNPYE</sequence>
<protein>
    <submittedName>
        <fullName evidence="2">Uncharacterized protein</fullName>
    </submittedName>
</protein>
<dbReference type="HOGENOM" id="CLU_2528313_0_0_1"/>
<name>A0A0C9ZZG2_9AGAM</name>
<dbReference type="AlphaFoldDB" id="A0A0C9ZZG2"/>
<accession>A0A0C9ZZG2</accession>